<organism evidence="7">
    <name type="scientific">Waddlia chondrophila 2032/99</name>
    <dbReference type="NCBI Taxonomy" id="765953"/>
    <lineage>
        <taxon>Bacteria</taxon>
        <taxon>Pseudomonadati</taxon>
        <taxon>Chlamydiota</taxon>
        <taxon>Chlamydiia</taxon>
        <taxon>Parachlamydiales</taxon>
        <taxon>Waddliaceae</taxon>
        <taxon>Waddlia</taxon>
    </lineage>
</organism>
<protein>
    <recommendedName>
        <fullName evidence="2 4">peptidylprolyl isomerase</fullName>
        <ecNumber evidence="2 4">5.2.1.8</ecNumber>
    </recommendedName>
</protein>
<evidence type="ECO:0000256" key="4">
    <source>
        <dbReference type="PROSITE-ProRule" id="PRU00277"/>
    </source>
</evidence>
<evidence type="ECO:0000256" key="5">
    <source>
        <dbReference type="SAM" id="SignalP"/>
    </source>
</evidence>
<feature type="chain" id="PRO_5003374277" description="peptidylprolyl isomerase" evidence="5">
    <location>
        <begin position="20"/>
        <end position="607"/>
    </location>
</feature>
<name>F8LFH3_9BACT</name>
<dbReference type="EMBL" id="FR872662">
    <property type="protein sequence ID" value="CCB92246.1"/>
    <property type="molecule type" value="Genomic_DNA"/>
</dbReference>
<dbReference type="Gene3D" id="3.10.50.40">
    <property type="match status" value="1"/>
</dbReference>
<dbReference type="GO" id="GO:0003755">
    <property type="term" value="F:peptidyl-prolyl cis-trans isomerase activity"/>
    <property type="evidence" value="ECO:0007669"/>
    <property type="project" value="UniProtKB-KW"/>
</dbReference>
<dbReference type="AlphaFoldDB" id="F8LFH3"/>
<sequence length="607" mass="70247">MKLIQLVIICMASFNICHAEVHLTSFEAAALESFFRLACGKYEAGYVLEGTKPVCDLGYQEDTGINITSPFTLNSAILKEGIKVWDDKIELNKKVGNFLLIHKNFPQKHYSEHVTIAFVNKKLLSDIFRNHLPIYQAFLDPLLTEEKLMTEFINKKKSAFFGGNEQNNLLIGITLGYGLKNALCVSRLEELEDNVFSEETPPFKNLREVLNFPHLNVLDYICQRNHAKKARLLQPNLGYSTIQEEYQELIKNIRLSPEPLCSEHPRFIFGYFKDDPVSLVLIEKLKESQKEIQKQLQTESFLKDCVRDFAGIEIIIDQDDSLAKALTAISKDQWNHLVSKRLCYTLMEEGYSLDDQQAFLEGFRETNATRELLDFRCAWPHFSENLQRALNNLKEANLFFSRLRNQAHLKELIPNSLFIESSENETDQKNDRASKVLLDYVVYNPKEEVLREVKGEAVLLSDTIPGFSQGVRQMRVGETARLYIHPSLAYGVETVSEQGIYLIADVTLRKVEEFLKDSAPLPIPKNLSYFLDPDWLSQSMEKRRLAMKDRGKELRCFFKKSPLLNMEEIESQMRMHLSDVSREVHITETEKELLNRLYWSLYLIRDD</sequence>
<accession>F8LFH3</accession>
<evidence type="ECO:0000313" key="7">
    <source>
        <dbReference type="EMBL" id="CCB92246.1"/>
    </source>
</evidence>
<reference evidence="7" key="1">
    <citation type="submission" date="2011-05" db="EMBL/GenBank/DDBJ databases">
        <title>Unity in variety -- the pan-genome of the Chlamydiae.</title>
        <authorList>
            <person name="Collingro A."/>
            <person name="Tischler P."/>
            <person name="Weinmaier T."/>
            <person name="Penz T."/>
            <person name="Heinz E."/>
            <person name="Brunham R.C."/>
            <person name="Read T.D."/>
            <person name="Bavoil P.M."/>
            <person name="Sachse K."/>
            <person name="Kahane S."/>
            <person name="Friedman M.G."/>
            <person name="Rattei T."/>
            <person name="Myers G.S.A."/>
            <person name="Horn M."/>
        </authorList>
    </citation>
    <scope>NUCLEOTIDE SEQUENCE</scope>
    <source>
        <strain evidence="7">2032/99</strain>
    </source>
</reference>
<keyword evidence="4 7" id="KW-0413">Isomerase</keyword>
<evidence type="ECO:0000259" key="6">
    <source>
        <dbReference type="PROSITE" id="PS50059"/>
    </source>
</evidence>
<keyword evidence="5" id="KW-0732">Signal</keyword>
<evidence type="ECO:0000256" key="1">
    <source>
        <dbReference type="ARBA" id="ARBA00000971"/>
    </source>
</evidence>
<evidence type="ECO:0000256" key="3">
    <source>
        <dbReference type="ARBA" id="ARBA00023110"/>
    </source>
</evidence>
<dbReference type="SUPFAM" id="SSF54534">
    <property type="entry name" value="FKBP-like"/>
    <property type="match status" value="1"/>
</dbReference>
<keyword evidence="3 4" id="KW-0697">Rotamase</keyword>
<gene>
    <name evidence="7" type="primary">mip</name>
    <name evidence="7" type="ORF">WCH_CA13810</name>
</gene>
<comment type="catalytic activity">
    <reaction evidence="1 4">
        <text>[protein]-peptidylproline (omega=180) = [protein]-peptidylproline (omega=0)</text>
        <dbReference type="Rhea" id="RHEA:16237"/>
        <dbReference type="Rhea" id="RHEA-COMP:10747"/>
        <dbReference type="Rhea" id="RHEA-COMP:10748"/>
        <dbReference type="ChEBI" id="CHEBI:83833"/>
        <dbReference type="ChEBI" id="CHEBI:83834"/>
        <dbReference type="EC" id="5.2.1.8"/>
    </reaction>
</comment>
<feature type="domain" description="PPIase FKBP-type" evidence="6">
    <location>
        <begin position="455"/>
        <end position="512"/>
    </location>
</feature>
<proteinExistence type="predicted"/>
<evidence type="ECO:0000256" key="2">
    <source>
        <dbReference type="ARBA" id="ARBA00013194"/>
    </source>
</evidence>
<dbReference type="InterPro" id="IPR001179">
    <property type="entry name" value="PPIase_FKBP_dom"/>
</dbReference>
<feature type="signal peptide" evidence="5">
    <location>
        <begin position="1"/>
        <end position="19"/>
    </location>
</feature>
<dbReference type="Pfam" id="PF00254">
    <property type="entry name" value="FKBP_C"/>
    <property type="match status" value="1"/>
</dbReference>
<dbReference type="EC" id="5.2.1.8" evidence="2 4"/>
<dbReference type="InterPro" id="IPR046357">
    <property type="entry name" value="PPIase_dom_sf"/>
</dbReference>
<dbReference type="PROSITE" id="PS50059">
    <property type="entry name" value="FKBP_PPIASE"/>
    <property type="match status" value="1"/>
</dbReference>